<gene>
    <name evidence="2" type="ORF">CEXT_416231</name>
</gene>
<reference evidence="2 3" key="1">
    <citation type="submission" date="2021-06" db="EMBL/GenBank/DDBJ databases">
        <title>Caerostris extrusa draft genome.</title>
        <authorList>
            <person name="Kono N."/>
            <person name="Arakawa K."/>
        </authorList>
    </citation>
    <scope>NUCLEOTIDE SEQUENCE [LARGE SCALE GENOMIC DNA]</scope>
</reference>
<protein>
    <submittedName>
        <fullName evidence="2">Uncharacterized protein</fullName>
    </submittedName>
</protein>
<sequence>MTATKEELLVPLQWMSKQRLLLILQTIWIIMRPRGMNRLENPVFMYRDHPPRHHSLVLEILTRSLHQPCRTDESLRKDHGSGKSELRSRRLRRSYGRGCAKSGTTASDAVLQDHHPEDTVRKQPLVAGWYPPNKHSFSSSLFETRTIDLLTAS</sequence>
<name>A0AAV4MU28_CAEEX</name>
<feature type="region of interest" description="Disordered" evidence="1">
    <location>
        <begin position="69"/>
        <end position="115"/>
    </location>
</feature>
<organism evidence="2 3">
    <name type="scientific">Caerostris extrusa</name>
    <name type="common">Bark spider</name>
    <name type="synonym">Caerostris bankana</name>
    <dbReference type="NCBI Taxonomy" id="172846"/>
    <lineage>
        <taxon>Eukaryota</taxon>
        <taxon>Metazoa</taxon>
        <taxon>Ecdysozoa</taxon>
        <taxon>Arthropoda</taxon>
        <taxon>Chelicerata</taxon>
        <taxon>Arachnida</taxon>
        <taxon>Araneae</taxon>
        <taxon>Araneomorphae</taxon>
        <taxon>Entelegynae</taxon>
        <taxon>Araneoidea</taxon>
        <taxon>Araneidae</taxon>
        <taxon>Caerostris</taxon>
    </lineage>
</organism>
<feature type="compositionally biased region" description="Basic and acidic residues" evidence="1">
    <location>
        <begin position="69"/>
        <end position="88"/>
    </location>
</feature>
<proteinExistence type="predicted"/>
<accession>A0AAV4MU28</accession>
<comment type="caution">
    <text evidence="2">The sequence shown here is derived from an EMBL/GenBank/DDBJ whole genome shotgun (WGS) entry which is preliminary data.</text>
</comment>
<evidence type="ECO:0000256" key="1">
    <source>
        <dbReference type="SAM" id="MobiDB-lite"/>
    </source>
</evidence>
<dbReference type="Proteomes" id="UP001054945">
    <property type="component" value="Unassembled WGS sequence"/>
</dbReference>
<evidence type="ECO:0000313" key="3">
    <source>
        <dbReference type="Proteomes" id="UP001054945"/>
    </source>
</evidence>
<keyword evidence="3" id="KW-1185">Reference proteome</keyword>
<dbReference type="AlphaFoldDB" id="A0AAV4MU28"/>
<evidence type="ECO:0000313" key="2">
    <source>
        <dbReference type="EMBL" id="GIX75898.1"/>
    </source>
</evidence>
<dbReference type="EMBL" id="BPLR01002633">
    <property type="protein sequence ID" value="GIX75898.1"/>
    <property type="molecule type" value="Genomic_DNA"/>
</dbReference>